<dbReference type="Pfam" id="PF03551">
    <property type="entry name" value="PadR"/>
    <property type="match status" value="1"/>
</dbReference>
<dbReference type="InterPro" id="IPR005149">
    <property type="entry name" value="Tscrpt_reg_PadR_N"/>
</dbReference>
<organism evidence="2 3">
    <name type="scientific">Fodinicurvata halophila</name>
    <dbReference type="NCBI Taxonomy" id="1419723"/>
    <lineage>
        <taxon>Bacteria</taxon>
        <taxon>Pseudomonadati</taxon>
        <taxon>Pseudomonadota</taxon>
        <taxon>Alphaproteobacteria</taxon>
        <taxon>Rhodospirillales</taxon>
        <taxon>Rhodovibrionaceae</taxon>
        <taxon>Fodinicurvata</taxon>
    </lineage>
</organism>
<dbReference type="PANTHER" id="PTHR43252">
    <property type="entry name" value="TRANSCRIPTIONAL REGULATOR YQJI"/>
    <property type="match status" value="1"/>
</dbReference>
<dbReference type="SUPFAM" id="SSF46785">
    <property type="entry name" value="Winged helix' DNA-binding domain"/>
    <property type="match status" value="1"/>
</dbReference>
<comment type="caution">
    <text evidence="2">The sequence shown here is derived from an EMBL/GenBank/DDBJ whole genome shotgun (WGS) entry which is preliminary data.</text>
</comment>
<dbReference type="Proteomes" id="UP001595799">
    <property type="component" value="Unassembled WGS sequence"/>
</dbReference>
<feature type="domain" description="Transcription regulator PadR N-terminal" evidence="1">
    <location>
        <begin position="8"/>
        <end position="82"/>
    </location>
</feature>
<dbReference type="InterPro" id="IPR036388">
    <property type="entry name" value="WH-like_DNA-bd_sf"/>
</dbReference>
<keyword evidence="3" id="KW-1185">Reference proteome</keyword>
<dbReference type="PANTHER" id="PTHR43252:SF2">
    <property type="entry name" value="TRANSCRIPTION REGULATOR, PADR-LIKE FAMILY"/>
    <property type="match status" value="1"/>
</dbReference>
<name>A0ABV8UJW1_9PROT</name>
<dbReference type="RefSeq" id="WP_382421519.1">
    <property type="nucleotide sequence ID" value="NZ_JBHSCW010000003.1"/>
</dbReference>
<evidence type="ECO:0000259" key="1">
    <source>
        <dbReference type="Pfam" id="PF03551"/>
    </source>
</evidence>
<evidence type="ECO:0000313" key="2">
    <source>
        <dbReference type="EMBL" id="MFC4351180.1"/>
    </source>
</evidence>
<dbReference type="Gene3D" id="1.10.10.10">
    <property type="entry name" value="Winged helix-like DNA-binding domain superfamily/Winged helix DNA-binding domain"/>
    <property type="match status" value="1"/>
</dbReference>
<dbReference type="EMBL" id="JBHSCW010000003">
    <property type="protein sequence ID" value="MFC4351180.1"/>
    <property type="molecule type" value="Genomic_DNA"/>
</dbReference>
<accession>A0ABV8UJW1</accession>
<gene>
    <name evidence="2" type="ORF">ACFOW6_06435</name>
</gene>
<dbReference type="InterPro" id="IPR036390">
    <property type="entry name" value="WH_DNA-bd_sf"/>
</dbReference>
<protein>
    <submittedName>
        <fullName evidence="2">PadR family transcriptional regulator</fullName>
    </submittedName>
</protein>
<proteinExistence type="predicted"/>
<reference evidence="3" key="1">
    <citation type="journal article" date="2019" name="Int. J. Syst. Evol. Microbiol.">
        <title>The Global Catalogue of Microorganisms (GCM) 10K type strain sequencing project: providing services to taxonomists for standard genome sequencing and annotation.</title>
        <authorList>
            <consortium name="The Broad Institute Genomics Platform"/>
            <consortium name="The Broad Institute Genome Sequencing Center for Infectious Disease"/>
            <person name="Wu L."/>
            <person name="Ma J."/>
        </authorList>
    </citation>
    <scope>NUCLEOTIDE SEQUENCE [LARGE SCALE GENOMIC DNA]</scope>
    <source>
        <strain evidence="3">CECT 8472</strain>
    </source>
</reference>
<evidence type="ECO:0000313" key="3">
    <source>
        <dbReference type="Proteomes" id="UP001595799"/>
    </source>
</evidence>
<sequence length="179" mass="20334">MDTRTLCLTILQKGAASGYEIKKTLEEMPYRIFQETGFGSIYPALNRLLAAGHVSVRAHEQKKRPDKKVYAITDAGRAVLQENLLQSPAQDRFRSDFLFLVFHAELLPLDRLSALLDERIAELEARVESMKACDLSAETAGRHFVHGYGLLYYENALKYLMDNRSWLEAEAAVRQGKEI</sequence>